<keyword evidence="2" id="KW-1133">Transmembrane helix</keyword>
<protein>
    <submittedName>
        <fullName evidence="3">Uncharacterized protein</fullName>
    </submittedName>
</protein>
<dbReference type="PANTHER" id="PTHR23320:SF128">
    <property type="entry name" value="MEMBRANE-SPANNING 4-DOMAINS SUBFAMILY A MEMBER 4A"/>
    <property type="match status" value="1"/>
</dbReference>
<proteinExistence type="predicted"/>
<dbReference type="AlphaFoldDB" id="A0AAW1ZML5"/>
<feature type="transmembrane region" description="Helical" evidence="2">
    <location>
        <begin position="58"/>
        <end position="75"/>
    </location>
</feature>
<evidence type="ECO:0000313" key="3">
    <source>
        <dbReference type="EMBL" id="KAK9961330.1"/>
    </source>
</evidence>
<name>A0AAW1ZML5_CULAL</name>
<dbReference type="EMBL" id="JAWDJR010000016">
    <property type="protein sequence ID" value="KAK9961330.1"/>
    <property type="molecule type" value="Genomic_DNA"/>
</dbReference>
<feature type="region of interest" description="Disordered" evidence="1">
    <location>
        <begin position="172"/>
        <end position="209"/>
    </location>
</feature>
<dbReference type="InterPro" id="IPR030417">
    <property type="entry name" value="MS4A"/>
</dbReference>
<feature type="transmembrane region" description="Helical" evidence="2">
    <location>
        <begin position="82"/>
        <end position="104"/>
    </location>
</feature>
<gene>
    <name evidence="3" type="ORF">ABG768_009123</name>
</gene>
<keyword evidence="2" id="KW-0472">Membrane</keyword>
<dbReference type="Proteomes" id="UP001479290">
    <property type="component" value="Unassembled WGS sequence"/>
</dbReference>
<feature type="compositionally biased region" description="Pro residues" evidence="1">
    <location>
        <begin position="172"/>
        <end position="186"/>
    </location>
</feature>
<evidence type="ECO:0000256" key="2">
    <source>
        <dbReference type="SAM" id="Phobius"/>
    </source>
</evidence>
<reference evidence="3 4" key="1">
    <citation type="submission" date="2024-05" db="EMBL/GenBank/DDBJ databases">
        <title>A high-quality chromosomal-level genome assembly of Topmouth culter (Culter alburnus).</title>
        <authorList>
            <person name="Zhao H."/>
        </authorList>
    </citation>
    <scope>NUCLEOTIDE SEQUENCE [LARGE SCALE GENOMIC DNA]</scope>
    <source>
        <strain evidence="3">CATC2023</strain>
        <tissue evidence="3">Muscle</tissue>
    </source>
</reference>
<keyword evidence="4" id="KW-1185">Reference proteome</keyword>
<sequence>MLRRDDMTSFLQQSASLFDQRVVSKFMKTRPKVMGVLEISSGMVMFVLEIWIGFVFLLWSRLISVLTGSVTILAASKRDKCLVLISQLLNWFNAITAFISFVLHCLGGDAVTIPLVVCDVLVFIISLIVASSSCDCCRKKSRDVADSYINRDVPYMTDNNIVLQGQLGPFAPPPNYEPSPPAPPPNYDAVPSPSPLRYDPGLFEPPPSYSQVLLDLQ</sequence>
<feature type="transmembrane region" description="Helical" evidence="2">
    <location>
        <begin position="33"/>
        <end position="52"/>
    </location>
</feature>
<dbReference type="PANTHER" id="PTHR23320">
    <property type="entry name" value="MEMBRANE-SPANNING 4-DOMAINS SUBFAMILY A MS4A -RELATED"/>
    <property type="match status" value="1"/>
</dbReference>
<evidence type="ECO:0000313" key="4">
    <source>
        <dbReference type="Proteomes" id="UP001479290"/>
    </source>
</evidence>
<organism evidence="3 4">
    <name type="scientific">Culter alburnus</name>
    <name type="common">Topmouth culter</name>
    <dbReference type="NCBI Taxonomy" id="194366"/>
    <lineage>
        <taxon>Eukaryota</taxon>
        <taxon>Metazoa</taxon>
        <taxon>Chordata</taxon>
        <taxon>Craniata</taxon>
        <taxon>Vertebrata</taxon>
        <taxon>Euteleostomi</taxon>
        <taxon>Actinopterygii</taxon>
        <taxon>Neopterygii</taxon>
        <taxon>Teleostei</taxon>
        <taxon>Ostariophysi</taxon>
        <taxon>Cypriniformes</taxon>
        <taxon>Xenocyprididae</taxon>
        <taxon>Xenocypridinae</taxon>
        <taxon>Culter</taxon>
    </lineage>
</organism>
<comment type="caution">
    <text evidence="3">The sequence shown here is derived from an EMBL/GenBank/DDBJ whole genome shotgun (WGS) entry which is preliminary data.</text>
</comment>
<keyword evidence="2" id="KW-0812">Transmembrane</keyword>
<evidence type="ECO:0000256" key="1">
    <source>
        <dbReference type="SAM" id="MobiDB-lite"/>
    </source>
</evidence>
<accession>A0AAW1ZML5</accession>
<feature type="transmembrane region" description="Helical" evidence="2">
    <location>
        <begin position="110"/>
        <end position="130"/>
    </location>
</feature>